<keyword evidence="6" id="KW-0804">Transcription</keyword>
<dbReference type="EMBL" id="NMUH01001407">
    <property type="protein sequence ID" value="MQL92062.1"/>
    <property type="molecule type" value="Genomic_DNA"/>
</dbReference>
<comment type="similarity">
    <text evidence="1">Belongs to the RNA polymerase beta chain family.</text>
</comment>
<evidence type="ECO:0000256" key="3">
    <source>
        <dbReference type="ARBA" id="ARBA00022478"/>
    </source>
</evidence>
<reference evidence="8" key="1">
    <citation type="submission" date="2017-07" db="EMBL/GenBank/DDBJ databases">
        <title>Taro Niue Genome Assembly and Annotation.</title>
        <authorList>
            <person name="Atibalentja N."/>
            <person name="Keating K."/>
            <person name="Fields C.J."/>
        </authorList>
    </citation>
    <scope>NUCLEOTIDE SEQUENCE</scope>
    <source>
        <strain evidence="8">Niue_2</strain>
        <tissue evidence="8">Leaf</tissue>
    </source>
</reference>
<keyword evidence="3" id="KW-0240">DNA-directed RNA polymerase</keyword>
<dbReference type="InterPro" id="IPR037033">
    <property type="entry name" value="DNA-dir_RNAP_su2_hyb_sf"/>
</dbReference>
<dbReference type="GO" id="GO:0003899">
    <property type="term" value="F:DNA-directed RNA polymerase activity"/>
    <property type="evidence" value="ECO:0007669"/>
    <property type="project" value="UniProtKB-EC"/>
</dbReference>
<proteinExistence type="inferred from homology"/>
<dbReference type="OrthoDB" id="10248617at2759"/>
<comment type="caution">
    <text evidence="8">The sequence shown here is derived from an EMBL/GenBank/DDBJ whole genome shotgun (WGS) entry which is preliminary data.</text>
</comment>
<keyword evidence="4" id="KW-0808">Transferase</keyword>
<evidence type="ECO:0000256" key="1">
    <source>
        <dbReference type="ARBA" id="ARBA00006835"/>
    </source>
</evidence>
<sequence length="150" mass="17387">MMRCLIFIRPTIYQRPIHMAEDKVKFRNKGPVHPGIRSIAPLLLDSNHSLDFRAGYQRWGAKRVCNGRTSEMMHCLIFMGPTFYQRLIHMAKDKVKFRNTGPVHPLTRQPVANGKRFGGVRFREIERDRLLAHGAAVNLHERLFTFSDSS</sequence>
<evidence type="ECO:0000256" key="6">
    <source>
        <dbReference type="ARBA" id="ARBA00023163"/>
    </source>
</evidence>
<evidence type="ECO:0000256" key="4">
    <source>
        <dbReference type="ARBA" id="ARBA00022679"/>
    </source>
</evidence>
<evidence type="ECO:0000256" key="2">
    <source>
        <dbReference type="ARBA" id="ARBA00012418"/>
    </source>
</evidence>
<gene>
    <name evidence="8" type="ORF">Taro_024681</name>
</gene>
<evidence type="ECO:0000259" key="7">
    <source>
        <dbReference type="Pfam" id="PF00562"/>
    </source>
</evidence>
<dbReference type="Gene3D" id="2.40.270.10">
    <property type="entry name" value="DNA-directed RNA polymerase, subunit 2, domain 6"/>
    <property type="match status" value="1"/>
</dbReference>
<dbReference type="SUPFAM" id="SSF64484">
    <property type="entry name" value="beta and beta-prime subunits of DNA dependent RNA-polymerase"/>
    <property type="match status" value="1"/>
</dbReference>
<dbReference type="PANTHER" id="PTHR20856">
    <property type="entry name" value="DNA-DIRECTED RNA POLYMERASE I SUBUNIT 2"/>
    <property type="match status" value="1"/>
</dbReference>
<organism evidence="8 9">
    <name type="scientific">Colocasia esculenta</name>
    <name type="common">Wild taro</name>
    <name type="synonym">Arum esculentum</name>
    <dbReference type="NCBI Taxonomy" id="4460"/>
    <lineage>
        <taxon>Eukaryota</taxon>
        <taxon>Viridiplantae</taxon>
        <taxon>Streptophyta</taxon>
        <taxon>Embryophyta</taxon>
        <taxon>Tracheophyta</taxon>
        <taxon>Spermatophyta</taxon>
        <taxon>Magnoliopsida</taxon>
        <taxon>Liliopsida</taxon>
        <taxon>Araceae</taxon>
        <taxon>Aroideae</taxon>
        <taxon>Colocasieae</taxon>
        <taxon>Colocasia</taxon>
    </lineage>
</organism>
<evidence type="ECO:0000313" key="8">
    <source>
        <dbReference type="EMBL" id="MQL92062.1"/>
    </source>
</evidence>
<name>A0A843V109_COLES</name>
<keyword evidence="9" id="KW-1185">Reference proteome</keyword>
<accession>A0A843V109</accession>
<dbReference type="Pfam" id="PF00562">
    <property type="entry name" value="RNA_pol_Rpb2_6"/>
    <property type="match status" value="1"/>
</dbReference>
<dbReference type="Proteomes" id="UP000652761">
    <property type="component" value="Unassembled WGS sequence"/>
</dbReference>
<dbReference type="GO" id="GO:0000428">
    <property type="term" value="C:DNA-directed RNA polymerase complex"/>
    <property type="evidence" value="ECO:0007669"/>
    <property type="project" value="UniProtKB-KW"/>
</dbReference>
<dbReference type="EC" id="2.7.7.6" evidence="2"/>
<protein>
    <recommendedName>
        <fullName evidence="2">DNA-directed RNA polymerase</fullName>
        <ecNumber evidence="2">2.7.7.6</ecNumber>
    </recommendedName>
</protein>
<keyword evidence="5" id="KW-0548">Nucleotidyltransferase</keyword>
<evidence type="ECO:0000313" key="9">
    <source>
        <dbReference type="Proteomes" id="UP000652761"/>
    </source>
</evidence>
<dbReference type="GO" id="GO:0032549">
    <property type="term" value="F:ribonucleoside binding"/>
    <property type="evidence" value="ECO:0007669"/>
    <property type="project" value="InterPro"/>
</dbReference>
<dbReference type="GO" id="GO:0006351">
    <property type="term" value="P:DNA-templated transcription"/>
    <property type="evidence" value="ECO:0007669"/>
    <property type="project" value="InterPro"/>
</dbReference>
<dbReference type="InterPro" id="IPR007120">
    <property type="entry name" value="DNA-dir_RNAP_su2_dom"/>
</dbReference>
<dbReference type="Gene3D" id="3.90.1800.10">
    <property type="entry name" value="RNA polymerase alpha subunit dimerisation domain"/>
    <property type="match status" value="1"/>
</dbReference>
<dbReference type="InterPro" id="IPR015712">
    <property type="entry name" value="DNA-dir_RNA_pol_su2"/>
</dbReference>
<feature type="domain" description="DNA-directed RNA polymerase subunit 2 hybrid-binding" evidence="7">
    <location>
        <begin position="53"/>
        <end position="112"/>
    </location>
</feature>
<dbReference type="GO" id="GO:0003677">
    <property type="term" value="F:DNA binding"/>
    <property type="evidence" value="ECO:0007669"/>
    <property type="project" value="InterPro"/>
</dbReference>
<evidence type="ECO:0000256" key="5">
    <source>
        <dbReference type="ARBA" id="ARBA00022695"/>
    </source>
</evidence>
<dbReference type="AlphaFoldDB" id="A0A843V109"/>